<dbReference type="SUPFAM" id="SSF69318">
    <property type="entry name" value="Integrin alpha N-terminal domain"/>
    <property type="match status" value="1"/>
</dbReference>
<keyword evidence="7" id="KW-1185">Reference proteome</keyword>
<evidence type="ECO:0000256" key="2">
    <source>
        <dbReference type="ARBA" id="ARBA00022737"/>
    </source>
</evidence>
<feature type="compositionally biased region" description="Basic and acidic residues" evidence="5">
    <location>
        <begin position="532"/>
        <end position="542"/>
    </location>
</feature>
<feature type="region of interest" description="Disordered" evidence="5">
    <location>
        <begin position="32"/>
        <end position="91"/>
    </location>
</feature>
<dbReference type="PANTHER" id="PTHR23221">
    <property type="entry name" value="GLYCOSYLPHOSPHATIDYLINOSITOL PHOSPHOLIPASE D"/>
    <property type="match status" value="1"/>
</dbReference>
<dbReference type="Pfam" id="PF01839">
    <property type="entry name" value="FG-GAP"/>
    <property type="match status" value="2"/>
</dbReference>
<dbReference type="RefSeq" id="WP_272093582.1">
    <property type="nucleotide sequence ID" value="NZ_JAQNDK010000001.1"/>
</dbReference>
<keyword evidence="2" id="KW-0677">Repeat</keyword>
<evidence type="ECO:0000256" key="1">
    <source>
        <dbReference type="ARBA" id="ARBA00022729"/>
    </source>
</evidence>
<dbReference type="Pfam" id="PF13517">
    <property type="entry name" value="FG-GAP_3"/>
    <property type="match status" value="1"/>
</dbReference>
<evidence type="ECO:0000313" key="6">
    <source>
        <dbReference type="EMBL" id="MDC0676808.1"/>
    </source>
</evidence>
<dbReference type="InterPro" id="IPR013519">
    <property type="entry name" value="Int_alpha_beta-p"/>
</dbReference>
<evidence type="ECO:0000313" key="7">
    <source>
        <dbReference type="Proteomes" id="UP001217485"/>
    </source>
</evidence>
<organism evidence="6 7">
    <name type="scientific">Sorangium atrum</name>
    <dbReference type="NCBI Taxonomy" id="2995308"/>
    <lineage>
        <taxon>Bacteria</taxon>
        <taxon>Pseudomonadati</taxon>
        <taxon>Myxococcota</taxon>
        <taxon>Polyangia</taxon>
        <taxon>Polyangiales</taxon>
        <taxon>Polyangiaceae</taxon>
        <taxon>Sorangium</taxon>
    </lineage>
</organism>
<dbReference type="InterPro" id="IPR000413">
    <property type="entry name" value="Integrin_alpha"/>
</dbReference>
<feature type="region of interest" description="Disordered" evidence="5">
    <location>
        <begin position="520"/>
        <end position="542"/>
    </location>
</feature>
<keyword evidence="1" id="KW-0732">Signal</keyword>
<dbReference type="Gene3D" id="2.60.40.10">
    <property type="entry name" value="Immunoglobulins"/>
    <property type="match status" value="1"/>
</dbReference>
<dbReference type="PRINTS" id="PR01185">
    <property type="entry name" value="INTEGRINA"/>
</dbReference>
<reference evidence="6 7" key="1">
    <citation type="submission" date="2023-01" db="EMBL/GenBank/DDBJ databases">
        <title>Minimal conservation of predation-associated metabolite biosynthetic gene clusters underscores biosynthetic potential of Myxococcota including descriptions for ten novel species: Archangium lansinium sp. nov., Myxococcus landrumus sp. nov., Nannocystis bai.</title>
        <authorList>
            <person name="Ahearne A."/>
            <person name="Stevens C."/>
            <person name="Dowd S."/>
        </authorList>
    </citation>
    <scope>NUCLEOTIDE SEQUENCE [LARGE SCALE GENOMIC DNA]</scope>
    <source>
        <strain evidence="6 7">WIWO2</strain>
    </source>
</reference>
<dbReference type="PROSITE" id="PS51257">
    <property type="entry name" value="PROKAR_LIPOPROTEIN"/>
    <property type="match status" value="1"/>
</dbReference>
<dbReference type="Proteomes" id="UP001217485">
    <property type="component" value="Unassembled WGS sequence"/>
</dbReference>
<dbReference type="InterPro" id="IPR028994">
    <property type="entry name" value="Integrin_alpha_N"/>
</dbReference>
<keyword evidence="4" id="KW-0325">Glycoprotein</keyword>
<protein>
    <submittedName>
        <fullName evidence="6">FG-GAP-like repeat-containing protein</fullName>
    </submittedName>
</protein>
<dbReference type="EMBL" id="JAQNDK010000001">
    <property type="protein sequence ID" value="MDC0676808.1"/>
    <property type="molecule type" value="Genomic_DNA"/>
</dbReference>
<comment type="caution">
    <text evidence="6">The sequence shown here is derived from an EMBL/GenBank/DDBJ whole genome shotgun (WGS) entry which is preliminary data.</text>
</comment>
<dbReference type="PANTHER" id="PTHR23221:SF7">
    <property type="entry name" value="PHOSPHATIDYLINOSITOL-GLYCAN-SPECIFIC PHOSPHOLIPASE D"/>
    <property type="match status" value="1"/>
</dbReference>
<dbReference type="InterPro" id="IPR013517">
    <property type="entry name" value="FG-GAP"/>
</dbReference>
<proteinExistence type="predicted"/>
<dbReference type="SMART" id="SM00191">
    <property type="entry name" value="Int_alpha"/>
    <property type="match status" value="6"/>
</dbReference>
<dbReference type="PROSITE" id="PS51470">
    <property type="entry name" value="FG_GAP"/>
    <property type="match status" value="3"/>
</dbReference>
<evidence type="ECO:0000256" key="3">
    <source>
        <dbReference type="ARBA" id="ARBA00022801"/>
    </source>
</evidence>
<dbReference type="InterPro" id="IPR013783">
    <property type="entry name" value="Ig-like_fold"/>
</dbReference>
<evidence type="ECO:0000256" key="4">
    <source>
        <dbReference type="ARBA" id="ARBA00023180"/>
    </source>
</evidence>
<accession>A0ABT5BTS4</accession>
<name>A0ABT5BTS4_9BACT</name>
<dbReference type="Gene3D" id="2.130.10.130">
    <property type="entry name" value="Integrin alpha, N-terminal"/>
    <property type="match status" value="3"/>
</dbReference>
<feature type="compositionally biased region" description="Gly residues" evidence="5">
    <location>
        <begin position="33"/>
        <end position="67"/>
    </location>
</feature>
<sequence length="595" mass="59315">MRSSFSWGIALATLFLGCADLLGIRDVTRDPASGGGGDGGASAGSGGGESAGSGGGGGSAGSGGGGEPHAPTTPVPRLPIQDSPVGSMLVPDTRRPTFVWEPSVSPAGDPIEYTVELGQDPTFAAVITSETTTATRWRPAADLEGSAAPPVGARVYWRVRACSGGACSAPSAVRWINVGRGHHDLNGDAFDDILVGALEYQIPEYIPCGAAYVFLGGAGDGFDPAPDGTLVGINNRTGGAIEGAGYGGNVATADLNGDGFAEAVVAGTTFADLKGMVRVLQGSSKEPGTWAASADFSGNLAGDERRFGSALASGDIDADGYADLVVGAPGGGPNFDEPGNAYVYRGGPEAFDTVADTMFSGVQSGSKFGTSVASADFNGDGFSDIAVGAPGSQRVYVYFGSAGALDTTPDGLLIGEGEGEGELGRAVGAGDVNGDGFADLLVGDPGKNMAFLYLGGPGGEFDTTADLELHGEAPADRFGQTVSSSGDLDGDGFVEMVVGAPEAGLNGKAYVYRGGAGLDGEPDASMSGQRSGTRETKISRAGDFNRDGLGDLVIAFGGGKEVLVYLGGDLGDRSQASLAGAGGMSNERFGSAVSP</sequence>
<keyword evidence="3" id="KW-0378">Hydrolase</keyword>
<evidence type="ECO:0000256" key="5">
    <source>
        <dbReference type="SAM" id="MobiDB-lite"/>
    </source>
</evidence>
<gene>
    <name evidence="6" type="ORF">POL72_03580</name>
</gene>